<feature type="region of interest" description="Disordered" evidence="1">
    <location>
        <begin position="87"/>
        <end position="168"/>
    </location>
</feature>
<feature type="compositionally biased region" description="Low complexity" evidence="1">
    <location>
        <begin position="380"/>
        <end position="399"/>
    </location>
</feature>
<feature type="compositionally biased region" description="Low complexity" evidence="1">
    <location>
        <begin position="568"/>
        <end position="579"/>
    </location>
</feature>
<sequence>MRVTRNEIVNGAASDETGIKNLELTGSVALRSVPHTASSWTSQPQPTHQLVFTAQIQTAAPEPASNEAKAAAEKGEQRPVCKVHARRTHTGHRPAGQTNQHQKDALPVSQHNSSILVLSDRDSGQPSLPGLLSTSNTLSGLQVPGSNQPVSVPNNSNTGPKHIKENDLDELLDKRSRLEQSLKRSLTIVVWYKNGHEPLRIAHEVQTFPLFHLQDFPELVSELRLTSSSYIDTYNADTGQWEQHKISTVRSIRYNGQEQENQDQQQLIKSERKDQQQHVKNERNDQRRLLYRIRPSLLESLTDCPGLDVELQYQPLPLQNAPQTTNSGNPIQPQTNGGTSLKRGDPFNPPPQGKHARVLANTTPVRAPSSTNVQTWEAQTPSPSLSNATASASTNNTSPPTWGFAAPSTPVPPPISALPSPSSTRRWPTDYTVHEITTGFAAMNSLMTEDPSLRQKAAFERVFPRVVTLKVPIPEGDDRGKWTHFVHLMDGRLVIELNDGNGPGGGLQTGPGTPGQERAAAGSRSGDGPGVSMNDTDAKVDSADEEDLPPAPTPGPGPGPVLVYSTASSQQQQQQSQHQPAHTNQPRVNVHPTPMPNSSPALPSPIGHPHATLPGHPAMMVRGSGLMQTQHVISQNHGHSPLQGHASQHPSLSTQSSHSPHMAGSRPSHAPSHVPPTHSGHPHHASHAAHVSHPSHQPHPPSLSHHASAPPMSMSTTFVNDRNMSNNHRSSSSLSGAITIPNS</sequence>
<feature type="compositionally biased region" description="Polar residues" evidence="1">
    <location>
        <begin position="360"/>
        <end position="379"/>
    </location>
</feature>
<feature type="compositionally biased region" description="Low complexity" evidence="1">
    <location>
        <begin position="126"/>
        <end position="157"/>
    </location>
</feature>
<dbReference type="EMBL" id="NBII01000001">
    <property type="protein sequence ID" value="PAV23199.1"/>
    <property type="molecule type" value="Genomic_DNA"/>
</dbReference>
<organism evidence="2 3">
    <name type="scientific">Pyrrhoderma noxium</name>
    <dbReference type="NCBI Taxonomy" id="2282107"/>
    <lineage>
        <taxon>Eukaryota</taxon>
        <taxon>Fungi</taxon>
        <taxon>Dikarya</taxon>
        <taxon>Basidiomycota</taxon>
        <taxon>Agaricomycotina</taxon>
        <taxon>Agaricomycetes</taxon>
        <taxon>Hymenochaetales</taxon>
        <taxon>Hymenochaetaceae</taxon>
        <taxon>Pyrrhoderma</taxon>
    </lineage>
</organism>
<dbReference type="Proteomes" id="UP000217199">
    <property type="component" value="Unassembled WGS sequence"/>
</dbReference>
<feature type="region of interest" description="Disordered" evidence="1">
    <location>
        <begin position="257"/>
        <end position="283"/>
    </location>
</feature>
<feature type="compositionally biased region" description="Polar residues" evidence="1">
    <location>
        <begin position="645"/>
        <end position="659"/>
    </location>
</feature>
<proteinExistence type="predicted"/>
<keyword evidence="3" id="KW-1185">Reference proteome</keyword>
<feature type="compositionally biased region" description="Basic and acidic residues" evidence="1">
    <location>
        <begin position="269"/>
        <end position="283"/>
    </location>
</feature>
<feature type="region of interest" description="Disordered" evidence="1">
    <location>
        <begin position="318"/>
        <end position="399"/>
    </location>
</feature>
<dbReference type="AlphaFoldDB" id="A0A286UUD4"/>
<comment type="caution">
    <text evidence="2">The sequence shown here is derived from an EMBL/GenBank/DDBJ whole genome shotgun (WGS) entry which is preliminary data.</text>
</comment>
<feature type="region of interest" description="Disordered" evidence="1">
    <location>
        <begin position="497"/>
        <end position="620"/>
    </location>
</feature>
<feature type="compositionally biased region" description="Low complexity" evidence="1">
    <location>
        <begin position="720"/>
        <end position="735"/>
    </location>
</feature>
<protein>
    <submittedName>
        <fullName evidence="2">Uncharacterized protein</fullName>
    </submittedName>
</protein>
<evidence type="ECO:0000313" key="2">
    <source>
        <dbReference type="EMBL" id="PAV23199.1"/>
    </source>
</evidence>
<feature type="compositionally biased region" description="Gly residues" evidence="1">
    <location>
        <begin position="501"/>
        <end position="513"/>
    </location>
</feature>
<dbReference type="OrthoDB" id="128308at2759"/>
<accession>A0A286UUD4</accession>
<dbReference type="InParanoid" id="A0A286UUD4"/>
<name>A0A286UUD4_9AGAM</name>
<feature type="compositionally biased region" description="Polar residues" evidence="1">
    <location>
        <begin position="320"/>
        <end position="339"/>
    </location>
</feature>
<evidence type="ECO:0000313" key="3">
    <source>
        <dbReference type="Proteomes" id="UP000217199"/>
    </source>
</evidence>
<feature type="region of interest" description="Disordered" evidence="1">
    <location>
        <begin position="636"/>
        <end position="743"/>
    </location>
</feature>
<gene>
    <name evidence="2" type="ORF">PNOK_0026700</name>
</gene>
<reference evidence="2 3" key="1">
    <citation type="journal article" date="2017" name="Mol. Ecol.">
        <title>Comparative and population genomic landscape of Phellinus noxius: A hypervariable fungus causing root rot in trees.</title>
        <authorList>
            <person name="Chung C.L."/>
            <person name="Lee T.J."/>
            <person name="Akiba M."/>
            <person name="Lee H.H."/>
            <person name="Kuo T.H."/>
            <person name="Liu D."/>
            <person name="Ke H.M."/>
            <person name="Yokoi T."/>
            <person name="Roa M.B."/>
            <person name="Lu M.J."/>
            <person name="Chang Y.Y."/>
            <person name="Ann P.J."/>
            <person name="Tsai J.N."/>
            <person name="Chen C.Y."/>
            <person name="Tzean S.S."/>
            <person name="Ota Y."/>
            <person name="Hattori T."/>
            <person name="Sahashi N."/>
            <person name="Liou R.F."/>
            <person name="Kikuchi T."/>
            <person name="Tsai I.J."/>
        </authorList>
    </citation>
    <scope>NUCLEOTIDE SEQUENCE [LARGE SCALE GENOMIC DNA]</scope>
    <source>
        <strain evidence="2 3">FFPRI411160</strain>
    </source>
</reference>
<feature type="compositionally biased region" description="Pro residues" evidence="1">
    <location>
        <begin position="549"/>
        <end position="559"/>
    </location>
</feature>
<evidence type="ECO:0000256" key="1">
    <source>
        <dbReference type="SAM" id="MobiDB-lite"/>
    </source>
</evidence>
<feature type="compositionally biased region" description="Low complexity" evidence="1">
    <location>
        <begin position="702"/>
        <end position="713"/>
    </location>
</feature>
<feature type="compositionally biased region" description="Low complexity" evidence="1">
    <location>
        <begin position="257"/>
        <end position="266"/>
    </location>
</feature>